<evidence type="ECO:0000256" key="2">
    <source>
        <dbReference type="PROSITE-ProRule" id="PRU00110"/>
    </source>
</evidence>
<evidence type="ECO:0000313" key="5">
    <source>
        <dbReference type="Proteomes" id="UP000199648"/>
    </source>
</evidence>
<dbReference type="GO" id="GO:0000160">
    <property type="term" value="P:phosphorelay signal transduction system"/>
    <property type="evidence" value="ECO:0007669"/>
    <property type="project" value="UniProtKB-KW"/>
</dbReference>
<sequence>MMETALKVIDNELALEQAGGSLELAHELFAMLLKELPQFDSGIQAAFERCDWETLQQSVHKLTGAAIYCGVPALKSASERLDKKLKRGQNDDVGPDVDNLLEEIHRVQEHAHLRIG</sequence>
<dbReference type="Proteomes" id="UP000199648">
    <property type="component" value="Unassembled WGS sequence"/>
</dbReference>
<dbReference type="PROSITE" id="PS50894">
    <property type="entry name" value="HPT"/>
    <property type="match status" value="1"/>
</dbReference>
<dbReference type="AlphaFoldDB" id="A0A1G5QAV9"/>
<dbReference type="InterPro" id="IPR008207">
    <property type="entry name" value="Sig_transdc_His_kin_Hpt_dom"/>
</dbReference>
<dbReference type="EMBL" id="FMWD01000005">
    <property type="protein sequence ID" value="SCZ59005.1"/>
    <property type="molecule type" value="Genomic_DNA"/>
</dbReference>
<keyword evidence="5" id="KW-1185">Reference proteome</keyword>
<proteinExistence type="predicted"/>
<organism evidence="4 5">
    <name type="scientific">Thiohalomonas denitrificans</name>
    <dbReference type="NCBI Taxonomy" id="415747"/>
    <lineage>
        <taxon>Bacteria</taxon>
        <taxon>Pseudomonadati</taxon>
        <taxon>Pseudomonadota</taxon>
        <taxon>Gammaproteobacteria</taxon>
        <taxon>Thiohalomonadales</taxon>
        <taxon>Thiohalomonadaceae</taxon>
        <taxon>Thiohalomonas</taxon>
    </lineage>
</organism>
<protein>
    <submittedName>
        <fullName evidence="4">HPt (Histidine-containing phosphotransfer) domain-containing protein</fullName>
    </submittedName>
</protein>
<gene>
    <name evidence="4" type="ORF">SAMN03097708_01764</name>
</gene>
<evidence type="ECO:0000313" key="4">
    <source>
        <dbReference type="EMBL" id="SCZ59005.1"/>
    </source>
</evidence>
<accession>A0A1G5QAV9</accession>
<dbReference type="STRING" id="415747.SAMN03097708_01764"/>
<evidence type="ECO:0000259" key="3">
    <source>
        <dbReference type="PROSITE" id="PS50894"/>
    </source>
</evidence>
<reference evidence="4 5" key="1">
    <citation type="submission" date="2016-10" db="EMBL/GenBank/DDBJ databases">
        <authorList>
            <person name="de Groot N.N."/>
        </authorList>
    </citation>
    <scope>NUCLEOTIDE SEQUENCE [LARGE SCALE GENOMIC DNA]</scope>
    <source>
        <strain evidence="4 5">HLD2</strain>
    </source>
</reference>
<feature type="modified residue" description="Phosphohistidine" evidence="2">
    <location>
        <position position="60"/>
    </location>
</feature>
<dbReference type="InterPro" id="IPR036641">
    <property type="entry name" value="HPT_dom_sf"/>
</dbReference>
<evidence type="ECO:0000256" key="1">
    <source>
        <dbReference type="ARBA" id="ARBA00023012"/>
    </source>
</evidence>
<dbReference type="Gene3D" id="1.20.120.160">
    <property type="entry name" value="HPT domain"/>
    <property type="match status" value="1"/>
</dbReference>
<dbReference type="RefSeq" id="WP_092995566.1">
    <property type="nucleotide sequence ID" value="NZ_FMWD01000005.1"/>
</dbReference>
<dbReference type="OrthoDB" id="5770265at2"/>
<feature type="domain" description="HPt" evidence="3">
    <location>
        <begin position="21"/>
        <end position="116"/>
    </location>
</feature>
<name>A0A1G5QAV9_9GAMM</name>
<dbReference type="SUPFAM" id="SSF47226">
    <property type="entry name" value="Histidine-containing phosphotransfer domain, HPT domain"/>
    <property type="match status" value="1"/>
</dbReference>
<keyword evidence="2" id="KW-0597">Phosphoprotein</keyword>
<dbReference type="Pfam" id="PF01627">
    <property type="entry name" value="Hpt"/>
    <property type="match status" value="1"/>
</dbReference>
<keyword evidence="1" id="KW-0902">Two-component regulatory system</keyword>
<dbReference type="GO" id="GO:0004672">
    <property type="term" value="F:protein kinase activity"/>
    <property type="evidence" value="ECO:0007669"/>
    <property type="project" value="UniProtKB-ARBA"/>
</dbReference>